<proteinExistence type="predicted"/>
<dbReference type="EMBL" id="BOPF01000010">
    <property type="protein sequence ID" value="GIJ46502.1"/>
    <property type="molecule type" value="Genomic_DNA"/>
</dbReference>
<reference evidence="1" key="1">
    <citation type="submission" date="2021-01" db="EMBL/GenBank/DDBJ databases">
        <title>Whole genome shotgun sequence of Virgisporangium aliadipatigenens NBRC 105644.</title>
        <authorList>
            <person name="Komaki H."/>
            <person name="Tamura T."/>
        </authorList>
    </citation>
    <scope>NUCLEOTIDE SEQUENCE</scope>
    <source>
        <strain evidence="1">NBRC 105644</strain>
    </source>
</reference>
<dbReference type="AlphaFoldDB" id="A0A8J3YLB2"/>
<dbReference type="RefSeq" id="WP_203900011.1">
    <property type="nucleotide sequence ID" value="NZ_BOPF01000010.1"/>
</dbReference>
<protein>
    <submittedName>
        <fullName evidence="1">Uncharacterized protein</fullName>
    </submittedName>
</protein>
<dbReference type="Proteomes" id="UP000619260">
    <property type="component" value="Unassembled WGS sequence"/>
</dbReference>
<comment type="caution">
    <text evidence="1">The sequence shown here is derived from an EMBL/GenBank/DDBJ whole genome shotgun (WGS) entry which is preliminary data.</text>
</comment>
<organism evidence="1 2">
    <name type="scientific">Virgisporangium aliadipatigenens</name>
    <dbReference type="NCBI Taxonomy" id="741659"/>
    <lineage>
        <taxon>Bacteria</taxon>
        <taxon>Bacillati</taxon>
        <taxon>Actinomycetota</taxon>
        <taxon>Actinomycetes</taxon>
        <taxon>Micromonosporales</taxon>
        <taxon>Micromonosporaceae</taxon>
        <taxon>Virgisporangium</taxon>
    </lineage>
</organism>
<sequence length="289" mass="29871">MVGVLLLVLTACGASGVARSLPVNDDDPASVIAHAVASLDKFGPYRDPSTAEAEQGRAVARLILDAPADTAGLDRAFGGLGYTPKHGTDPATGRPYAMYTMPTDAEPAWGTVLIDRTRPVRAVVEVPHPAADLHTEVIGTALHRLLPGSVLLVAGAHRDAAGGKGDVAHNDRSMFHILATEFAGRGIPQIQLHGFADRNLPEREAVVSTGSGPTSALAEGVAAAFGRAGFNTCRAWAEPCGRLEGTRNEQGIAAAAAGAAFLHVELGYAVRSNPSRRDLVAKAVVDALG</sequence>
<keyword evidence="2" id="KW-1185">Reference proteome</keyword>
<name>A0A8J3YLB2_9ACTN</name>
<evidence type="ECO:0000313" key="2">
    <source>
        <dbReference type="Proteomes" id="UP000619260"/>
    </source>
</evidence>
<evidence type="ECO:0000313" key="1">
    <source>
        <dbReference type="EMBL" id="GIJ46502.1"/>
    </source>
</evidence>
<accession>A0A8J3YLB2</accession>
<gene>
    <name evidence="1" type="ORF">Val02_33880</name>
</gene>